<name>A0A143H9R3_9BACL</name>
<dbReference type="Proteomes" id="UP000076021">
    <property type="component" value="Chromosome"/>
</dbReference>
<gene>
    <name evidence="1" type="ORF">ATY39_01825</name>
</gene>
<reference evidence="2" key="2">
    <citation type="submission" date="2016-03" db="EMBL/GenBank/DDBJ databases">
        <authorList>
            <person name="Ploux O."/>
        </authorList>
    </citation>
    <scope>NUCLEOTIDE SEQUENCE [LARGE SCALE GENOMIC DNA]</scope>
    <source>
        <strain evidence="2">PP9</strain>
    </source>
</reference>
<protein>
    <submittedName>
        <fullName evidence="1">Uncharacterized protein</fullName>
    </submittedName>
</protein>
<organism evidence="1 2">
    <name type="scientific">Rummeliibacillus stabekisii</name>
    <dbReference type="NCBI Taxonomy" id="241244"/>
    <lineage>
        <taxon>Bacteria</taxon>
        <taxon>Bacillati</taxon>
        <taxon>Bacillota</taxon>
        <taxon>Bacilli</taxon>
        <taxon>Bacillales</taxon>
        <taxon>Caryophanaceae</taxon>
        <taxon>Rummeliibacillus</taxon>
    </lineage>
</organism>
<accession>A0A143H9R3</accession>
<proteinExistence type="predicted"/>
<dbReference type="AlphaFoldDB" id="A0A143H9R3"/>
<evidence type="ECO:0000313" key="1">
    <source>
        <dbReference type="EMBL" id="AMW98266.1"/>
    </source>
</evidence>
<dbReference type="KEGG" id="rst:ATY39_01825"/>
<evidence type="ECO:0000313" key="2">
    <source>
        <dbReference type="Proteomes" id="UP000076021"/>
    </source>
</evidence>
<keyword evidence="2" id="KW-1185">Reference proteome</keyword>
<dbReference type="EMBL" id="CP014806">
    <property type="protein sequence ID" value="AMW98266.1"/>
    <property type="molecule type" value="Genomic_DNA"/>
</dbReference>
<reference evidence="1 2" key="1">
    <citation type="journal article" date="2016" name="Genome Announc.">
        <title>Whole-Genome Sequence of Rummeliibacillus stabekisii Strain PP9 Isolated from Antarctic Soil.</title>
        <authorList>
            <person name="da Mota F.F."/>
            <person name="Vollu R.E."/>
            <person name="Jurelevicius D."/>
            <person name="Seldin L."/>
        </authorList>
    </citation>
    <scope>NUCLEOTIDE SEQUENCE [LARGE SCALE GENOMIC DNA]</scope>
    <source>
        <strain evidence="1 2">PP9</strain>
    </source>
</reference>
<sequence>MPSKKQEGEKLITPYKANLFQGHKFRAVVSWMATPVNLRRNVVMGKLKLSLQQGTHYEISQKKNRTHVKLNFTSVRSFH</sequence>